<evidence type="ECO:0000313" key="1">
    <source>
        <dbReference type="EMBL" id="DAE29000.1"/>
    </source>
</evidence>
<sequence>MKEYNIPLLFNDGFKDAMAVGEEMYRCDIVGGEPVIEKLNPLKVRIFKSGYSNKIEDADIIIIEDYWSPGRVIDTYYDVLTNKDIEYIETIPDNIGQNTVDTMGNIDERYGFVNADMIGDEVTMSNGFYFDPANMFPETVGFSLLPYDLAGNIRVLNVYWKSKRKIKKVKSYDPETGEETFNFYPEDYIINKDMGEEEYSMWINEAWEGTMIGNEIFVNMRPRLV</sequence>
<reference evidence="1" key="1">
    <citation type="journal article" date="2021" name="Proc. Natl. Acad. Sci. U.S.A.">
        <title>A Catalog of Tens of Thousands of Viruses from Human Metagenomes Reveals Hidden Associations with Chronic Diseases.</title>
        <authorList>
            <person name="Tisza M.J."/>
            <person name="Buck C.B."/>
        </authorList>
    </citation>
    <scope>NUCLEOTIDE SEQUENCE</scope>
    <source>
        <strain evidence="1">CtPYc18</strain>
    </source>
</reference>
<accession>A0A8S5RCA4</accession>
<proteinExistence type="predicted"/>
<name>A0A8S5RCA4_9VIRU</name>
<dbReference type="EMBL" id="BK059092">
    <property type="protein sequence ID" value="DAE29000.1"/>
    <property type="molecule type" value="Genomic_DNA"/>
</dbReference>
<organism evidence="1">
    <name type="scientific">virus sp. ctPYc18</name>
    <dbReference type="NCBI Taxonomy" id="2828251"/>
    <lineage>
        <taxon>Viruses</taxon>
    </lineage>
</organism>
<protein>
    <submittedName>
        <fullName evidence="1">Portal protein</fullName>
    </submittedName>
</protein>